<evidence type="ECO:0000259" key="4">
    <source>
        <dbReference type="PROSITE" id="PS51918"/>
    </source>
</evidence>
<dbReference type="CDD" id="cd01335">
    <property type="entry name" value="Radical_SAM"/>
    <property type="match status" value="1"/>
</dbReference>
<keyword evidence="3" id="KW-0411">Iron-sulfur</keyword>
<evidence type="ECO:0000313" key="5">
    <source>
        <dbReference type="EMBL" id="MFD2788302.1"/>
    </source>
</evidence>
<feature type="domain" description="Radical SAM core" evidence="4">
    <location>
        <begin position="64"/>
        <end position="301"/>
    </location>
</feature>
<evidence type="ECO:0000313" key="6">
    <source>
        <dbReference type="Proteomes" id="UP001597532"/>
    </source>
</evidence>
<dbReference type="PANTHER" id="PTHR43432:SF3">
    <property type="entry name" value="SLR0285 PROTEIN"/>
    <property type="match status" value="1"/>
</dbReference>
<dbReference type="InterPro" id="IPR007197">
    <property type="entry name" value="rSAM"/>
</dbReference>
<dbReference type="InterPro" id="IPR006638">
    <property type="entry name" value="Elp3/MiaA/NifB-like_rSAM"/>
</dbReference>
<dbReference type="NCBIfam" id="NF033668">
    <property type="entry name" value="rSAM_PA0069"/>
    <property type="match status" value="1"/>
</dbReference>
<dbReference type="PANTHER" id="PTHR43432">
    <property type="entry name" value="SLR0285 PROTEIN"/>
    <property type="match status" value="1"/>
</dbReference>
<dbReference type="EMBL" id="JBHUOK010000002">
    <property type="protein sequence ID" value="MFD2788302.1"/>
    <property type="molecule type" value="Genomic_DNA"/>
</dbReference>
<dbReference type="SFLD" id="SFLDS00029">
    <property type="entry name" value="Radical_SAM"/>
    <property type="match status" value="1"/>
</dbReference>
<proteinExistence type="predicted"/>
<gene>
    <name evidence="5" type="ORF">ACFS1K_00850</name>
</gene>
<dbReference type="PROSITE" id="PS51918">
    <property type="entry name" value="RADICAL_SAM"/>
    <property type="match status" value="1"/>
</dbReference>
<accession>A0ABW5VB81</accession>
<organism evidence="5 6">
    <name type="scientific">Arenibacter antarcticus</name>
    <dbReference type="NCBI Taxonomy" id="2040469"/>
    <lineage>
        <taxon>Bacteria</taxon>
        <taxon>Pseudomonadati</taxon>
        <taxon>Bacteroidota</taxon>
        <taxon>Flavobacteriia</taxon>
        <taxon>Flavobacteriales</taxon>
        <taxon>Flavobacteriaceae</taxon>
        <taxon>Arenibacter</taxon>
    </lineage>
</organism>
<keyword evidence="6" id="KW-1185">Reference proteome</keyword>
<protein>
    <submittedName>
        <fullName evidence="5">PA0069 family radical SAM protein</fullName>
    </submittedName>
</protein>
<dbReference type="SMART" id="SM00729">
    <property type="entry name" value="Elp3"/>
    <property type="match status" value="1"/>
</dbReference>
<dbReference type="Pfam" id="PF04055">
    <property type="entry name" value="Radical_SAM"/>
    <property type="match status" value="1"/>
</dbReference>
<reference evidence="6" key="1">
    <citation type="journal article" date="2019" name="Int. J. Syst. Evol. Microbiol.">
        <title>The Global Catalogue of Microorganisms (GCM) 10K type strain sequencing project: providing services to taxonomists for standard genome sequencing and annotation.</title>
        <authorList>
            <consortium name="The Broad Institute Genomics Platform"/>
            <consortium name="The Broad Institute Genome Sequencing Center for Infectious Disease"/>
            <person name="Wu L."/>
            <person name="Ma J."/>
        </authorList>
    </citation>
    <scope>NUCLEOTIDE SEQUENCE [LARGE SCALE GENOMIC DNA]</scope>
    <source>
        <strain evidence="6">KCTC 52924</strain>
    </source>
</reference>
<dbReference type="RefSeq" id="WP_251807580.1">
    <property type="nucleotide sequence ID" value="NZ_CP166679.1"/>
</dbReference>
<dbReference type="SUPFAM" id="SSF102114">
    <property type="entry name" value="Radical SAM enzymes"/>
    <property type="match status" value="1"/>
</dbReference>
<dbReference type="Proteomes" id="UP001597532">
    <property type="component" value="Unassembled WGS sequence"/>
</dbReference>
<keyword evidence="1" id="KW-0479">Metal-binding</keyword>
<evidence type="ECO:0000256" key="2">
    <source>
        <dbReference type="ARBA" id="ARBA00023004"/>
    </source>
</evidence>
<sequence>MNPKDIIKGRGAQKNTNNRFSEFSSELRDDFLEFCRLEGEEANPNKTQYLPIFPKTIVNKVDSPDVGMTYSLNPYQGCEHGCIYCYARNSHEYWGYSAGLDFERKILIKKDAPNLLEAKLKTKNWKAATIVLSGNTDCYQPAEQQFKITRACLEIFLKYRHPVGIITKNALVLRDLDILVQLAKDNLIGVNISVTTLSETTRRILEPRTASIQKRLETIRILSEHKIPVNAMLAPIIPGINSHEILPLAKAVCDNGALSFGFTVVRLNGAIGGIFEDWIRKTLPDRADKVLNQIKDCHGGSLNDSRYGLRSRGEGKIAEQIHDMIHLAKRKYFKDKSFPKLNTSLYKQYKDGQLRLFDE</sequence>
<name>A0ABW5VB81_9FLAO</name>
<comment type="caution">
    <text evidence="5">The sequence shown here is derived from an EMBL/GenBank/DDBJ whole genome shotgun (WGS) entry which is preliminary data.</text>
</comment>
<dbReference type="SFLD" id="SFLDG01084">
    <property type="entry name" value="Uncharacterised_Radical_SAM_Su"/>
    <property type="match status" value="1"/>
</dbReference>
<dbReference type="InterPro" id="IPR040086">
    <property type="entry name" value="MJ0683-like"/>
</dbReference>
<evidence type="ECO:0000256" key="1">
    <source>
        <dbReference type="ARBA" id="ARBA00022723"/>
    </source>
</evidence>
<keyword evidence="2" id="KW-0408">Iron</keyword>
<evidence type="ECO:0000256" key="3">
    <source>
        <dbReference type="ARBA" id="ARBA00023014"/>
    </source>
</evidence>
<dbReference type="InterPro" id="IPR058240">
    <property type="entry name" value="rSAM_sf"/>
</dbReference>
<dbReference type="Gene3D" id="3.80.30.30">
    <property type="match status" value="1"/>
</dbReference>